<comment type="similarity">
    <text evidence="3">Belongs to the RNase H family.</text>
</comment>
<comment type="cofactor">
    <cofactor evidence="2">
        <name>Mg(2+)</name>
        <dbReference type="ChEBI" id="CHEBI:18420"/>
    </cofactor>
</comment>
<dbReference type="InterPro" id="IPR002156">
    <property type="entry name" value="RNaseH_domain"/>
</dbReference>
<dbReference type="InterPro" id="IPR012337">
    <property type="entry name" value="RNaseH-like_sf"/>
</dbReference>
<dbReference type="Pfam" id="PF00075">
    <property type="entry name" value="RNase_H"/>
    <property type="match status" value="1"/>
</dbReference>
<dbReference type="OrthoDB" id="7845843at2"/>
<keyword evidence="7" id="KW-0479">Metal-binding</keyword>
<dbReference type="GO" id="GO:0046872">
    <property type="term" value="F:metal ion binding"/>
    <property type="evidence" value="ECO:0007669"/>
    <property type="project" value="UniProtKB-KW"/>
</dbReference>
<dbReference type="SUPFAM" id="SSF53098">
    <property type="entry name" value="Ribonuclease H-like"/>
    <property type="match status" value="1"/>
</dbReference>
<dbReference type="EC" id="3.1.26.4" evidence="5"/>
<dbReference type="PANTHER" id="PTHR10642">
    <property type="entry name" value="RIBONUCLEASE H1"/>
    <property type="match status" value="1"/>
</dbReference>
<sequence length="154" mass="17219">MSLNINVYADGSCLNNGKEGASGGWAFIILNGSETIKVSGREEGTTNNRMELMAVIRAIEFLSNSKADLTIYLDSQYVKDGCEQWLLKWKCNNWLTSSKRPVKNKDLWIQLDALLGNINVSFQKVKAHSDHPINDLVDQLARKAAQGTLLNKYN</sequence>
<keyword evidence="8" id="KW-0255">Endonuclease</keyword>
<dbReference type="CDD" id="cd09278">
    <property type="entry name" value="RNase_HI_prokaryote_like"/>
    <property type="match status" value="1"/>
</dbReference>
<keyword evidence="9" id="KW-0378">Hydrolase</keyword>
<evidence type="ECO:0000256" key="6">
    <source>
        <dbReference type="ARBA" id="ARBA00022722"/>
    </source>
</evidence>
<evidence type="ECO:0000256" key="3">
    <source>
        <dbReference type="ARBA" id="ARBA00005300"/>
    </source>
</evidence>
<protein>
    <recommendedName>
        <fullName evidence="5">ribonuclease H</fullName>
        <ecNumber evidence="5">3.1.26.4</ecNumber>
    </recommendedName>
</protein>
<name>A0A369AD22_9GAMM</name>
<evidence type="ECO:0000256" key="8">
    <source>
        <dbReference type="ARBA" id="ARBA00022759"/>
    </source>
</evidence>
<organism evidence="12 13">
    <name type="scientific">Marinomonas foliarum</name>
    <dbReference type="NCBI Taxonomy" id="491950"/>
    <lineage>
        <taxon>Bacteria</taxon>
        <taxon>Pseudomonadati</taxon>
        <taxon>Pseudomonadota</taxon>
        <taxon>Gammaproteobacteria</taxon>
        <taxon>Oceanospirillales</taxon>
        <taxon>Oceanospirillaceae</taxon>
        <taxon>Marinomonas</taxon>
    </lineage>
</organism>
<keyword evidence="6" id="KW-0540">Nuclease</keyword>
<dbReference type="AlphaFoldDB" id="A0A369AD22"/>
<evidence type="ECO:0000256" key="10">
    <source>
        <dbReference type="ARBA" id="ARBA00022842"/>
    </source>
</evidence>
<comment type="subunit">
    <text evidence="4">Monomer.</text>
</comment>
<proteinExistence type="inferred from homology"/>
<evidence type="ECO:0000256" key="5">
    <source>
        <dbReference type="ARBA" id="ARBA00012180"/>
    </source>
</evidence>
<dbReference type="GO" id="GO:0043137">
    <property type="term" value="P:DNA replication, removal of RNA primer"/>
    <property type="evidence" value="ECO:0007669"/>
    <property type="project" value="TreeGrafter"/>
</dbReference>
<dbReference type="GO" id="GO:0004523">
    <property type="term" value="F:RNA-DNA hybrid ribonuclease activity"/>
    <property type="evidence" value="ECO:0007669"/>
    <property type="project" value="UniProtKB-EC"/>
</dbReference>
<evidence type="ECO:0000313" key="13">
    <source>
        <dbReference type="Proteomes" id="UP000253506"/>
    </source>
</evidence>
<dbReference type="PROSITE" id="PS50879">
    <property type="entry name" value="RNASE_H_1"/>
    <property type="match status" value="1"/>
</dbReference>
<evidence type="ECO:0000256" key="1">
    <source>
        <dbReference type="ARBA" id="ARBA00000077"/>
    </source>
</evidence>
<dbReference type="InterPro" id="IPR036397">
    <property type="entry name" value="RNaseH_sf"/>
</dbReference>
<evidence type="ECO:0000256" key="4">
    <source>
        <dbReference type="ARBA" id="ARBA00011245"/>
    </source>
</evidence>
<evidence type="ECO:0000256" key="2">
    <source>
        <dbReference type="ARBA" id="ARBA00001946"/>
    </source>
</evidence>
<feature type="domain" description="RNase H type-1" evidence="11">
    <location>
        <begin position="1"/>
        <end position="146"/>
    </location>
</feature>
<comment type="caution">
    <text evidence="12">The sequence shown here is derived from an EMBL/GenBank/DDBJ whole genome shotgun (WGS) entry which is preliminary data.</text>
</comment>
<evidence type="ECO:0000256" key="9">
    <source>
        <dbReference type="ARBA" id="ARBA00022801"/>
    </source>
</evidence>
<evidence type="ECO:0000313" key="12">
    <source>
        <dbReference type="EMBL" id="RCX07063.1"/>
    </source>
</evidence>
<dbReference type="InterPro" id="IPR050092">
    <property type="entry name" value="RNase_H"/>
</dbReference>
<reference evidence="12 13" key="1">
    <citation type="submission" date="2018-07" db="EMBL/GenBank/DDBJ databases">
        <title>Genomic Encyclopedia of Type Strains, Phase III (KMG-III): the genomes of soil and plant-associated and newly described type strains.</title>
        <authorList>
            <person name="Whitman W."/>
        </authorList>
    </citation>
    <scope>NUCLEOTIDE SEQUENCE [LARGE SCALE GENOMIC DNA]</scope>
    <source>
        <strain evidence="12 13">CECT 7731</strain>
    </source>
</reference>
<evidence type="ECO:0000256" key="7">
    <source>
        <dbReference type="ARBA" id="ARBA00022723"/>
    </source>
</evidence>
<dbReference type="EMBL" id="QPJQ01000007">
    <property type="protein sequence ID" value="RCX07063.1"/>
    <property type="molecule type" value="Genomic_DNA"/>
</dbReference>
<comment type="catalytic activity">
    <reaction evidence="1">
        <text>Endonucleolytic cleavage to 5'-phosphomonoester.</text>
        <dbReference type="EC" id="3.1.26.4"/>
    </reaction>
</comment>
<dbReference type="PANTHER" id="PTHR10642:SF26">
    <property type="entry name" value="RIBONUCLEASE H1"/>
    <property type="match status" value="1"/>
</dbReference>
<dbReference type="GO" id="GO:0003676">
    <property type="term" value="F:nucleic acid binding"/>
    <property type="evidence" value="ECO:0007669"/>
    <property type="project" value="InterPro"/>
</dbReference>
<dbReference type="Proteomes" id="UP000253506">
    <property type="component" value="Unassembled WGS sequence"/>
</dbReference>
<dbReference type="InterPro" id="IPR022892">
    <property type="entry name" value="RNaseHI"/>
</dbReference>
<evidence type="ECO:0000259" key="11">
    <source>
        <dbReference type="PROSITE" id="PS50879"/>
    </source>
</evidence>
<keyword evidence="10" id="KW-0460">Magnesium</keyword>
<dbReference type="RefSeq" id="WP_114411356.1">
    <property type="nucleotide sequence ID" value="NZ_QPJQ01000007.1"/>
</dbReference>
<dbReference type="Gene3D" id="3.30.420.10">
    <property type="entry name" value="Ribonuclease H-like superfamily/Ribonuclease H"/>
    <property type="match status" value="1"/>
</dbReference>
<accession>A0A369AD22</accession>
<gene>
    <name evidence="12" type="ORF">DFP77_107163</name>
</gene>